<reference evidence="1 2" key="1">
    <citation type="journal article" date="2007" name="Nat. Biotechnol.">
        <title>Complete genome sequence of the myxobacterium Sorangium cellulosum.</title>
        <authorList>
            <person name="Schneiker S."/>
            <person name="Perlova O."/>
            <person name="Kaiser O."/>
            <person name="Gerth K."/>
            <person name="Alici A."/>
            <person name="Altmeyer M.O."/>
            <person name="Bartels D."/>
            <person name="Bekel T."/>
            <person name="Beyer S."/>
            <person name="Bode E."/>
            <person name="Bode H.B."/>
            <person name="Bolten C.J."/>
            <person name="Choudhuri J.V."/>
            <person name="Doss S."/>
            <person name="Elnakady Y.A."/>
            <person name="Frank B."/>
            <person name="Gaigalat L."/>
            <person name="Goesmann A."/>
            <person name="Groeger C."/>
            <person name="Gross F."/>
            <person name="Jelsbak L."/>
            <person name="Jelsbak L."/>
            <person name="Kalinowski J."/>
            <person name="Kegler C."/>
            <person name="Knauber T."/>
            <person name="Konietzny S."/>
            <person name="Kopp M."/>
            <person name="Krause L."/>
            <person name="Krug D."/>
            <person name="Linke B."/>
            <person name="Mahmud T."/>
            <person name="Martinez-Arias R."/>
            <person name="McHardy A.C."/>
            <person name="Merai M."/>
            <person name="Meyer F."/>
            <person name="Mormann S."/>
            <person name="Munoz-Dorado J."/>
            <person name="Perez J."/>
            <person name="Pradella S."/>
            <person name="Rachid S."/>
            <person name="Raddatz G."/>
            <person name="Rosenau F."/>
            <person name="Rueckert C."/>
            <person name="Sasse F."/>
            <person name="Scharfe M."/>
            <person name="Schuster S.C."/>
            <person name="Suen G."/>
            <person name="Treuner-Lange A."/>
            <person name="Velicer G.J."/>
            <person name="Vorholter F.-J."/>
            <person name="Weissman K.J."/>
            <person name="Welch R.D."/>
            <person name="Wenzel S.C."/>
            <person name="Whitworth D.E."/>
            <person name="Wilhelm S."/>
            <person name="Wittmann C."/>
            <person name="Bloecker H."/>
            <person name="Puehler A."/>
            <person name="Mueller R."/>
        </authorList>
    </citation>
    <scope>NUCLEOTIDE SEQUENCE [LARGE SCALE GENOMIC DNA]</scope>
    <source>
        <strain evidence="2">So ce56</strain>
    </source>
</reference>
<dbReference type="STRING" id="448385.sce0658"/>
<organism evidence="1 2">
    <name type="scientific">Sorangium cellulosum (strain So ce56)</name>
    <name type="common">Polyangium cellulosum (strain So ce56)</name>
    <dbReference type="NCBI Taxonomy" id="448385"/>
    <lineage>
        <taxon>Bacteria</taxon>
        <taxon>Pseudomonadati</taxon>
        <taxon>Myxococcota</taxon>
        <taxon>Polyangia</taxon>
        <taxon>Polyangiales</taxon>
        <taxon>Polyangiaceae</taxon>
        <taxon>Sorangium</taxon>
    </lineage>
</organism>
<dbReference type="RefSeq" id="WP_012233293.1">
    <property type="nucleotide sequence ID" value="NC_010162.1"/>
</dbReference>
<dbReference type="AlphaFoldDB" id="A9EN39"/>
<evidence type="ECO:0000313" key="1">
    <source>
        <dbReference type="EMBL" id="CAN90815.1"/>
    </source>
</evidence>
<protein>
    <submittedName>
        <fullName evidence="1">Uncharacterized protein</fullName>
    </submittedName>
</protein>
<evidence type="ECO:0000313" key="2">
    <source>
        <dbReference type="Proteomes" id="UP000002139"/>
    </source>
</evidence>
<dbReference type="BioCyc" id="SCEL448385:SCE_RS03450-MONOMER"/>
<dbReference type="EMBL" id="AM746676">
    <property type="protein sequence ID" value="CAN90815.1"/>
    <property type="molecule type" value="Genomic_DNA"/>
</dbReference>
<accession>A9EN39</accession>
<dbReference type="Proteomes" id="UP000002139">
    <property type="component" value="Chromosome"/>
</dbReference>
<name>A9EN39_SORC5</name>
<dbReference type="HOGENOM" id="CLU_2685904_0_0_7"/>
<keyword evidence="2" id="KW-1185">Reference proteome</keyword>
<gene>
    <name evidence="1" type="ordered locus">sce0658</name>
</gene>
<proteinExistence type="predicted"/>
<sequence length="80" mass="9138">MPTSPSMPYRDRTTPEPVQCPCGHGRDHYMVSAEAEYRVLGYIQLAFGISARPTKVKYRCRRCDTVFATTKDPAVLDKHY</sequence>
<dbReference type="KEGG" id="scl:sce0658"/>